<reference evidence="1 2" key="1">
    <citation type="submission" date="2015-11" db="EMBL/GenBank/DDBJ databases">
        <title>Butyribacter intestini gen. nov., sp. nov., a butyric acid-producing bacterium of the family Lachnospiraceae isolated from the human faeces.</title>
        <authorList>
            <person name="Zou Y."/>
            <person name="Xue W."/>
            <person name="Luo G."/>
            <person name="Lv M."/>
        </authorList>
    </citation>
    <scope>NUCLEOTIDE SEQUENCE [LARGE SCALE GENOMIC DNA]</scope>
    <source>
        <strain evidence="1 2">ACET-33324</strain>
    </source>
</reference>
<protein>
    <submittedName>
        <fullName evidence="1">Uncharacterized protein</fullName>
    </submittedName>
</protein>
<evidence type="ECO:0000313" key="2">
    <source>
        <dbReference type="Proteomes" id="UP000054874"/>
    </source>
</evidence>
<gene>
    <name evidence="1" type="ORF">ASU35_17430</name>
</gene>
<dbReference type="Proteomes" id="UP000054874">
    <property type="component" value="Unassembled WGS sequence"/>
</dbReference>
<organism evidence="1 2">
    <name type="scientific">Acetivibrio ethanolgignens</name>
    <dbReference type="NCBI Taxonomy" id="290052"/>
    <lineage>
        <taxon>Bacteria</taxon>
        <taxon>Bacillati</taxon>
        <taxon>Bacillota</taxon>
        <taxon>Clostridia</taxon>
        <taxon>Eubacteriales</taxon>
        <taxon>Oscillospiraceae</taxon>
        <taxon>Acetivibrio</taxon>
    </lineage>
</organism>
<comment type="caution">
    <text evidence="1">The sequence shown here is derived from an EMBL/GenBank/DDBJ whole genome shotgun (WGS) entry which is preliminary data.</text>
</comment>
<dbReference type="EMBL" id="LNAM01000044">
    <property type="protein sequence ID" value="KSV60128.1"/>
    <property type="molecule type" value="Genomic_DNA"/>
</dbReference>
<sequence length="97" mass="10835">MSFNQSNLVALTGTNYNVYTGIDLPLRPLERYPLPIQAGALCSYYKSLNIEELSNTQLGLLTALHLLYTTPEATKCFLTAFITQSGLLRVRQDLFCS</sequence>
<evidence type="ECO:0000313" key="1">
    <source>
        <dbReference type="EMBL" id="KSV60128.1"/>
    </source>
</evidence>
<proteinExistence type="predicted"/>
<name>A0A0V8QHU6_9FIRM</name>
<keyword evidence="2" id="KW-1185">Reference proteome</keyword>
<dbReference type="AlphaFoldDB" id="A0A0V8QHU6"/>
<accession>A0A0V8QHU6</accession>